<dbReference type="AlphaFoldDB" id="A0A0M0BQ39"/>
<dbReference type="InterPro" id="IPR013783">
    <property type="entry name" value="Ig-like_fold"/>
</dbReference>
<organism evidence="2 3">
    <name type="scientific">miscellaneous Crenarchaeota group-15 archaeon DG-45</name>
    <dbReference type="NCBI Taxonomy" id="1685127"/>
    <lineage>
        <taxon>Archaea</taxon>
        <taxon>Candidatus Bathyarchaeota</taxon>
        <taxon>MCG-15</taxon>
    </lineage>
</organism>
<dbReference type="EMBL" id="LFWZ01000028">
    <property type="protein sequence ID" value="KON30549.1"/>
    <property type="molecule type" value="Genomic_DNA"/>
</dbReference>
<evidence type="ECO:0000256" key="1">
    <source>
        <dbReference type="SAM" id="Phobius"/>
    </source>
</evidence>
<sequence length="949" mass="100929">MSKLTKRAVPILILAVLALSFIPAVMQVMAITVKLSNRKTPWVGLAEGDKGDTVEVTGAVGEIPAGSKIILYWDSIKAWDGTAGKLNETTAKSSGNYEVWFKVPEAKAGSHYIWIYSESLETQSSGAFIVHPLIKLSAESGLVDDDVTVTGYGFAGSKDVAIMFGPDAAWTTWDVTSELDEDTGEVGDGAEKVFEGTLDYKAIKPGTVVIDDGVETFDDTPGADGDLDGSAGGTGTINYVTGEFKVTFNTAPLALATIEADYDWYEDVTPGVVGPVYVLSTTPDTNSVGTFTKKITIPSESAGDYRIVAYDGKGNVDYNLFTIGAVITLTPELDSVGSVIRVKGRGFSANEHIDTTNVNSYVELWRGGAMVDDCYIIDEPIAIGSNKEFRMDIVIPQSPKVDDDYEIRVADTLGVSAVADFEVTGLAEIEVEPEFGAQGETVTIRGYNFTKISGKEVTVTLGGLDVGIEPETDSNGYFEDEFVVLGAAGVQTLEAEMATYNIAADEQFKVGLMIVTLSPAKGPTGKLITIFGSGFSAGGKWNATFGDMVLFEDESVQVGGVFDDTFYVPTVPVGTYKISVMDMEEDIEVTSNFEVTYTTLLTVDPTSAPNRGPTYDQFNVTIEGKYFLYKAGEPVEFVLYNVTAGGSVDEDWDMEVYQNIGGVETAVTTNKDGEFEAWWMCFDNNTLGLGDYIINATQTGPDDEEIIYQIHFTVIPASMAISPRKVMYRIGDTVAFNIESSWKETGSYLKIKDTDGTLYWQTDDLNTWVKVGSMRVAPYYSQTAGGNLMILSSDAPLGAWTWTWYDVKDKVLDSGTFEVLAAAEAVLEGRIDELAGDIADVKTDIAGVKTDISGVKSDVAGAKAAADAAKAAADSAKTAVSDAASKADSAKTAADAAKTSADAAKTAANEAKSAAGGLSSLVYGAIGASIVAALAAIAALMQISRRIAG</sequence>
<evidence type="ECO:0008006" key="4">
    <source>
        <dbReference type="Google" id="ProtNLM"/>
    </source>
</evidence>
<proteinExistence type="predicted"/>
<dbReference type="Gene3D" id="2.60.40.10">
    <property type="entry name" value="Immunoglobulins"/>
    <property type="match status" value="1"/>
</dbReference>
<comment type="caution">
    <text evidence="2">The sequence shown here is derived from an EMBL/GenBank/DDBJ whole genome shotgun (WGS) entry which is preliminary data.</text>
</comment>
<feature type="transmembrane region" description="Helical" evidence="1">
    <location>
        <begin position="921"/>
        <end position="941"/>
    </location>
</feature>
<name>A0A0M0BQ39_9ARCH</name>
<keyword evidence="1" id="KW-0812">Transmembrane</keyword>
<accession>A0A0M0BQ39</accession>
<dbReference type="InterPro" id="IPR010916">
    <property type="entry name" value="TonB_box_CS"/>
</dbReference>
<reference evidence="2 3" key="1">
    <citation type="submission" date="2015-06" db="EMBL/GenBank/DDBJ databases">
        <title>New insights into the roles of widespread benthic archaea in carbon and nitrogen cycling.</title>
        <authorList>
            <person name="Lazar C.S."/>
            <person name="Baker B.J."/>
            <person name="Seitz K.W."/>
            <person name="Hyde A.S."/>
            <person name="Dick G.J."/>
            <person name="Hinrichs K.-U."/>
            <person name="Teske A.P."/>
        </authorList>
    </citation>
    <scope>NUCLEOTIDE SEQUENCE [LARGE SCALE GENOMIC DNA]</scope>
    <source>
        <strain evidence="2">DG-45</strain>
    </source>
</reference>
<evidence type="ECO:0000313" key="2">
    <source>
        <dbReference type="EMBL" id="KON30549.1"/>
    </source>
</evidence>
<gene>
    <name evidence="2" type="ORF">AC482_03605</name>
</gene>
<keyword evidence="1" id="KW-1133">Transmembrane helix</keyword>
<dbReference type="Proteomes" id="UP000037210">
    <property type="component" value="Unassembled WGS sequence"/>
</dbReference>
<protein>
    <recommendedName>
        <fullName evidence="4">IPT/TIG domain-containing protein</fullName>
    </recommendedName>
</protein>
<keyword evidence="1" id="KW-0472">Membrane</keyword>
<evidence type="ECO:0000313" key="3">
    <source>
        <dbReference type="Proteomes" id="UP000037210"/>
    </source>
</evidence>
<dbReference type="Gene3D" id="1.20.5.170">
    <property type="match status" value="1"/>
</dbReference>
<dbReference type="PROSITE" id="PS00430">
    <property type="entry name" value="TONB_DEPENDENT_REC_1"/>
    <property type="match status" value="1"/>
</dbReference>